<name>A0A844H2S1_9RHOB</name>
<accession>A0A844H2S1</accession>
<dbReference type="RefSeq" id="WP_155063870.1">
    <property type="nucleotide sequence ID" value="NZ_WMIF01000007.1"/>
</dbReference>
<gene>
    <name evidence="2" type="ORF">GL279_06785</name>
</gene>
<dbReference type="Pfam" id="PF01882">
    <property type="entry name" value="DUF58"/>
    <property type="match status" value="1"/>
</dbReference>
<comment type="caution">
    <text evidence="2">The sequence shown here is derived from an EMBL/GenBank/DDBJ whole genome shotgun (WGS) entry which is preliminary data.</text>
</comment>
<evidence type="ECO:0000313" key="2">
    <source>
        <dbReference type="EMBL" id="MTH34305.1"/>
    </source>
</evidence>
<feature type="domain" description="DUF58" evidence="1">
    <location>
        <begin position="71"/>
        <end position="258"/>
    </location>
</feature>
<dbReference type="PANTHER" id="PTHR33608:SF6">
    <property type="entry name" value="BLL2464 PROTEIN"/>
    <property type="match status" value="1"/>
</dbReference>
<dbReference type="EMBL" id="WMIF01000007">
    <property type="protein sequence ID" value="MTH34305.1"/>
    <property type="molecule type" value="Genomic_DNA"/>
</dbReference>
<protein>
    <recommendedName>
        <fullName evidence="1">DUF58 domain-containing protein</fullName>
    </recommendedName>
</protein>
<dbReference type="AlphaFoldDB" id="A0A844H2S1"/>
<evidence type="ECO:0000313" key="3">
    <source>
        <dbReference type="Proteomes" id="UP000442533"/>
    </source>
</evidence>
<sequence>MSFDAPLDAAGLHLFDVLAWRLARALPGLRSGGHLGRMRGAGEIFADVAPLLAHPDPRRLDLRRSISDPFGTLSTRRFQARTDLRLHLLLDGSASLAASGSADRWGLMRLLAAGFAQAARRGQDLCAASLCCGAGIAHQEPPSRRPGLAQELLATLSGLHPQGRGIDALLAATAELPTERILVVLVSDFELTPAELQQILTALRPRPVLPIWLRDRALEQPAPRFGLIDAQDPETGRRRTQLAARRWAARQAAAATAARAALRAVFSEHGLRPVEIADSIEVAELAARLDEAPL</sequence>
<dbReference type="InterPro" id="IPR002881">
    <property type="entry name" value="DUF58"/>
</dbReference>
<dbReference type="Proteomes" id="UP000442533">
    <property type="component" value="Unassembled WGS sequence"/>
</dbReference>
<proteinExistence type="predicted"/>
<organism evidence="2 3">
    <name type="scientific">Paracoccus limosus</name>
    <dbReference type="NCBI Taxonomy" id="913252"/>
    <lineage>
        <taxon>Bacteria</taxon>
        <taxon>Pseudomonadati</taxon>
        <taxon>Pseudomonadota</taxon>
        <taxon>Alphaproteobacteria</taxon>
        <taxon>Rhodobacterales</taxon>
        <taxon>Paracoccaceae</taxon>
        <taxon>Paracoccus</taxon>
    </lineage>
</organism>
<dbReference type="OrthoDB" id="7779014at2"/>
<keyword evidence="3" id="KW-1185">Reference proteome</keyword>
<evidence type="ECO:0000259" key="1">
    <source>
        <dbReference type="Pfam" id="PF01882"/>
    </source>
</evidence>
<dbReference type="PANTHER" id="PTHR33608">
    <property type="entry name" value="BLL2464 PROTEIN"/>
    <property type="match status" value="1"/>
</dbReference>
<reference evidence="2 3" key="1">
    <citation type="submission" date="2019-11" db="EMBL/GenBank/DDBJ databases">
        <authorList>
            <person name="Dong K."/>
        </authorList>
    </citation>
    <scope>NUCLEOTIDE SEQUENCE [LARGE SCALE GENOMIC DNA]</scope>
    <source>
        <strain evidence="2 3">JCM 17370</strain>
    </source>
</reference>